<dbReference type="InterPro" id="IPR036291">
    <property type="entry name" value="NAD(P)-bd_dom_sf"/>
</dbReference>
<dbReference type="EMBL" id="JAJVDC020000263">
    <property type="protein sequence ID" value="KAL1616527.1"/>
    <property type="molecule type" value="Genomic_DNA"/>
</dbReference>
<comment type="similarity">
    <text evidence="2">Belongs to the zinc-containing alcohol dehydrogenase family.</text>
</comment>
<evidence type="ECO:0000259" key="7">
    <source>
        <dbReference type="Pfam" id="PF04426"/>
    </source>
</evidence>
<dbReference type="InterPro" id="IPR011032">
    <property type="entry name" value="GroES-like_sf"/>
</dbReference>
<organism evidence="9 10">
    <name type="scientific">Neofusicoccum ribis</name>
    <dbReference type="NCBI Taxonomy" id="45134"/>
    <lineage>
        <taxon>Eukaryota</taxon>
        <taxon>Fungi</taxon>
        <taxon>Dikarya</taxon>
        <taxon>Ascomycota</taxon>
        <taxon>Pezizomycotina</taxon>
        <taxon>Dothideomycetes</taxon>
        <taxon>Dothideomycetes incertae sedis</taxon>
        <taxon>Botryosphaeriales</taxon>
        <taxon>Botryosphaeriaceae</taxon>
        <taxon>Neofusicoccum</taxon>
    </lineage>
</organism>
<dbReference type="SUPFAM" id="SSF51735">
    <property type="entry name" value="NAD(P)-binding Rossmann-fold domains"/>
    <property type="match status" value="1"/>
</dbReference>
<evidence type="ECO:0000256" key="5">
    <source>
        <dbReference type="ARBA" id="ARBA00023002"/>
    </source>
</evidence>
<protein>
    <recommendedName>
        <fullName evidence="11">Alcohol dehydrogenase</fullName>
    </recommendedName>
</protein>
<dbReference type="InterPro" id="IPR022794">
    <property type="entry name" value="Bul1_C"/>
</dbReference>
<feature type="domain" description="Alcohol dehydrogenase-like C-terminal" evidence="6">
    <location>
        <begin position="337"/>
        <end position="466"/>
    </location>
</feature>
<dbReference type="Gene3D" id="3.90.180.10">
    <property type="entry name" value="Medium-chain alcohol dehydrogenases, catalytic domain"/>
    <property type="match status" value="1"/>
</dbReference>
<dbReference type="SUPFAM" id="SSF50129">
    <property type="entry name" value="GroES-like"/>
    <property type="match status" value="1"/>
</dbReference>
<sequence>MRFNPDNDDCKPPSLRDVKSKLTGITFYSTTAREQFPSKEQLGRDLSTALFSRSIPLNPRTIAPGQWQRFSPSDGNCFYIMRLMVPITLPDNGALVPTFHSCFVSRVYRLKLSIAVSPTNVVSLKVPLQIHHEGQHLPTYASSRAATFFGDQSQSTACGYSVSETPIQAPAYQLEGAIVRILAASILSYSRDIYTGVRPYPFPTPLVPGASAIGRIAAVGPDATTLSPGQLVLCDITIRGRDDADAVMLAGIAEGFGDGARKLMAGPWRDGTYGEHARLPLENCLPLDEARLVRGLGYGVEDLLHVAEMLVAFGGLDDVGLRAGETVVVAPATGKFGGAAVHVALAMGARVVAMGRNVEALARLEELGGGRVSTVPITGDGEAETAALRARGPVDVFFDISPGMAAKSSHIRSGIDSVRRGGRVSLMGGVQADLSFDYFSFMRKNLTMKGTWMFTREQALRLIQMVAAGILPLGPSRGLTVVAKYGFDQWQEAFDAAARHSGPGEAVVFVP</sequence>
<comment type="cofactor">
    <cofactor evidence="1">
        <name>Zn(2+)</name>
        <dbReference type="ChEBI" id="CHEBI:29105"/>
    </cofactor>
</comment>
<evidence type="ECO:0000256" key="1">
    <source>
        <dbReference type="ARBA" id="ARBA00001947"/>
    </source>
</evidence>
<dbReference type="Gene3D" id="3.40.50.720">
    <property type="entry name" value="NAD(P)-binding Rossmann-like Domain"/>
    <property type="match status" value="1"/>
</dbReference>
<dbReference type="PANTHER" id="PTHR43350">
    <property type="entry name" value="NAD-DEPENDENT ALCOHOL DEHYDROGENASE"/>
    <property type="match status" value="1"/>
</dbReference>
<dbReference type="InterPro" id="IPR013149">
    <property type="entry name" value="ADH-like_C"/>
</dbReference>
<name>A0ABR3SCR3_9PEZI</name>
<gene>
    <name evidence="9" type="ORF">SLS56_011393</name>
</gene>
<keyword evidence="3" id="KW-0479">Metal-binding</keyword>
<reference evidence="9 10" key="1">
    <citation type="submission" date="2024-02" db="EMBL/GenBank/DDBJ databases">
        <title>De novo assembly and annotation of 12 fungi associated with fruit tree decline syndrome in Ontario, Canada.</title>
        <authorList>
            <person name="Sulman M."/>
            <person name="Ellouze W."/>
            <person name="Ilyukhin E."/>
        </authorList>
    </citation>
    <scope>NUCLEOTIDE SEQUENCE [LARGE SCALE GENOMIC DNA]</scope>
    <source>
        <strain evidence="9 10">M1-105</strain>
    </source>
</reference>
<feature type="domain" description="Alcohol dehydrogenase-like N-terminal" evidence="8">
    <location>
        <begin position="177"/>
        <end position="288"/>
    </location>
</feature>
<dbReference type="Pfam" id="PF04426">
    <property type="entry name" value="Bul1_C"/>
    <property type="match status" value="1"/>
</dbReference>
<dbReference type="Proteomes" id="UP001521116">
    <property type="component" value="Unassembled WGS sequence"/>
</dbReference>
<keyword evidence="10" id="KW-1185">Reference proteome</keyword>
<feature type="domain" description="Bul1 C-terminal" evidence="7">
    <location>
        <begin position="93"/>
        <end position="131"/>
    </location>
</feature>
<dbReference type="Pfam" id="PF08240">
    <property type="entry name" value="ADH_N"/>
    <property type="match status" value="1"/>
</dbReference>
<evidence type="ECO:0000256" key="3">
    <source>
        <dbReference type="ARBA" id="ARBA00022723"/>
    </source>
</evidence>
<dbReference type="Pfam" id="PF00107">
    <property type="entry name" value="ADH_zinc_N"/>
    <property type="match status" value="1"/>
</dbReference>
<evidence type="ECO:0008006" key="11">
    <source>
        <dbReference type="Google" id="ProtNLM"/>
    </source>
</evidence>
<accession>A0ABR3SCR3</accession>
<keyword evidence="5" id="KW-0560">Oxidoreductase</keyword>
<proteinExistence type="inferred from homology"/>
<dbReference type="CDD" id="cd05188">
    <property type="entry name" value="MDR"/>
    <property type="match status" value="1"/>
</dbReference>
<evidence type="ECO:0000313" key="9">
    <source>
        <dbReference type="EMBL" id="KAL1616527.1"/>
    </source>
</evidence>
<dbReference type="PANTHER" id="PTHR43350:SF17">
    <property type="entry name" value="NAD-DEPENDENT ALCOHOL DEHYDROGENASE"/>
    <property type="match status" value="1"/>
</dbReference>
<keyword evidence="4" id="KW-0862">Zinc</keyword>
<evidence type="ECO:0000256" key="2">
    <source>
        <dbReference type="ARBA" id="ARBA00008072"/>
    </source>
</evidence>
<evidence type="ECO:0000259" key="8">
    <source>
        <dbReference type="Pfam" id="PF08240"/>
    </source>
</evidence>
<evidence type="ECO:0000256" key="4">
    <source>
        <dbReference type="ARBA" id="ARBA00022833"/>
    </source>
</evidence>
<comment type="caution">
    <text evidence="9">The sequence shown here is derived from an EMBL/GenBank/DDBJ whole genome shotgun (WGS) entry which is preliminary data.</text>
</comment>
<evidence type="ECO:0000313" key="10">
    <source>
        <dbReference type="Proteomes" id="UP001521116"/>
    </source>
</evidence>
<dbReference type="InterPro" id="IPR013154">
    <property type="entry name" value="ADH-like_N"/>
</dbReference>
<evidence type="ECO:0000259" key="6">
    <source>
        <dbReference type="Pfam" id="PF00107"/>
    </source>
</evidence>